<gene>
    <name evidence="3" type="ORF">HNQ61_000862</name>
</gene>
<comment type="caution">
    <text evidence="3">The sequence shown here is derived from an EMBL/GenBank/DDBJ whole genome shotgun (WGS) entry which is preliminary data.</text>
</comment>
<accession>A0A841GKX2</accession>
<dbReference type="SUPFAM" id="SSF54909">
    <property type="entry name" value="Dimeric alpha+beta barrel"/>
    <property type="match status" value="1"/>
</dbReference>
<dbReference type="EMBL" id="JACHIA010000002">
    <property type="protein sequence ID" value="MBB6069247.1"/>
    <property type="molecule type" value="Genomic_DNA"/>
</dbReference>
<comment type="similarity">
    <text evidence="1">Belongs to the YciI family.</text>
</comment>
<protein>
    <recommendedName>
        <fullName evidence="2">YCII-related domain-containing protein</fullName>
    </recommendedName>
</protein>
<evidence type="ECO:0000259" key="2">
    <source>
        <dbReference type="Pfam" id="PF03795"/>
    </source>
</evidence>
<evidence type="ECO:0000256" key="1">
    <source>
        <dbReference type="ARBA" id="ARBA00007689"/>
    </source>
</evidence>
<proteinExistence type="inferred from homology"/>
<dbReference type="InterPro" id="IPR005545">
    <property type="entry name" value="YCII"/>
</dbReference>
<name>A0A841GKX2_9BACT</name>
<evidence type="ECO:0000313" key="4">
    <source>
        <dbReference type="Proteomes" id="UP000582837"/>
    </source>
</evidence>
<dbReference type="Gene3D" id="3.30.70.1060">
    <property type="entry name" value="Dimeric alpha+beta barrel"/>
    <property type="match status" value="1"/>
</dbReference>
<reference evidence="3 4" key="1">
    <citation type="submission" date="2020-08" db="EMBL/GenBank/DDBJ databases">
        <title>Genomic Encyclopedia of Type Strains, Phase IV (KMG-IV): sequencing the most valuable type-strain genomes for metagenomic binning, comparative biology and taxonomic classification.</title>
        <authorList>
            <person name="Goeker M."/>
        </authorList>
    </citation>
    <scope>NUCLEOTIDE SEQUENCE [LARGE SCALE GENOMIC DNA]</scope>
    <source>
        <strain evidence="3 4">DSM 29007</strain>
    </source>
</reference>
<feature type="domain" description="YCII-related" evidence="2">
    <location>
        <begin position="1"/>
        <end position="108"/>
    </location>
</feature>
<organism evidence="3 4">
    <name type="scientific">Longimicrobium terrae</name>
    <dbReference type="NCBI Taxonomy" id="1639882"/>
    <lineage>
        <taxon>Bacteria</taxon>
        <taxon>Pseudomonadati</taxon>
        <taxon>Gemmatimonadota</taxon>
        <taxon>Longimicrobiia</taxon>
        <taxon>Longimicrobiales</taxon>
        <taxon>Longimicrobiaceae</taxon>
        <taxon>Longimicrobium</taxon>
    </lineage>
</organism>
<dbReference type="InterPro" id="IPR011008">
    <property type="entry name" value="Dimeric_a/b-barrel"/>
</dbReference>
<dbReference type="Proteomes" id="UP000582837">
    <property type="component" value="Unassembled WGS sequence"/>
</dbReference>
<sequence>MRFTILFKNDQDSEVDVPPCMDLDEMGRFLDQLGRDGVLVGYEGLYPSSHGARLHLKGGKASVVDGPFAEAKELIAGFALVNVASKHEAIDLAEQFLRIAGQGAAEVRQAFESAVSASSPTETTATV</sequence>
<evidence type="ECO:0000313" key="3">
    <source>
        <dbReference type="EMBL" id="MBB6069247.1"/>
    </source>
</evidence>
<dbReference type="AlphaFoldDB" id="A0A841GKX2"/>
<dbReference type="RefSeq" id="WP_170037989.1">
    <property type="nucleotide sequence ID" value="NZ_JABDTL010000002.1"/>
</dbReference>
<dbReference type="Pfam" id="PF03795">
    <property type="entry name" value="YCII"/>
    <property type="match status" value="1"/>
</dbReference>
<keyword evidence="4" id="KW-1185">Reference proteome</keyword>
<dbReference type="PANTHER" id="PTHR35174">
    <property type="entry name" value="BLL7171 PROTEIN-RELATED"/>
    <property type="match status" value="1"/>
</dbReference>